<gene>
    <name evidence="3" type="ORF">G5B37_02855</name>
</gene>
<dbReference type="PANTHER" id="PTHR39200:SF1">
    <property type="entry name" value="AUTO-TRANSPORTER ADHESIN HEAD GIN DOMAIN-CONTAINING PROTEIN-RELATED"/>
    <property type="match status" value="1"/>
</dbReference>
<feature type="domain" description="Putative auto-transporter adhesin head GIN" evidence="2">
    <location>
        <begin position="45"/>
        <end position="227"/>
    </location>
</feature>
<evidence type="ECO:0000256" key="1">
    <source>
        <dbReference type="SAM" id="MobiDB-lite"/>
    </source>
</evidence>
<dbReference type="InterPro" id="IPR021255">
    <property type="entry name" value="DUF2807"/>
</dbReference>
<name>A0A6G6GJD6_9FLAO</name>
<dbReference type="Gene3D" id="2.160.20.120">
    <property type="match status" value="1"/>
</dbReference>
<evidence type="ECO:0000313" key="3">
    <source>
        <dbReference type="EMBL" id="QIE58533.1"/>
    </source>
</evidence>
<protein>
    <submittedName>
        <fullName evidence="3">DUF2807 domain-containing protein</fullName>
    </submittedName>
</protein>
<dbReference type="RefSeq" id="WP_164678540.1">
    <property type="nucleotide sequence ID" value="NZ_CP049057.1"/>
</dbReference>
<evidence type="ECO:0000313" key="4">
    <source>
        <dbReference type="Proteomes" id="UP000505306"/>
    </source>
</evidence>
<dbReference type="PANTHER" id="PTHR39200">
    <property type="entry name" value="HYPOTHETICAL EXPORTED PROTEIN"/>
    <property type="match status" value="1"/>
</dbReference>
<feature type="region of interest" description="Disordered" evidence="1">
    <location>
        <begin position="224"/>
        <end position="243"/>
    </location>
</feature>
<dbReference type="KEGG" id="mgel:G5B37_02855"/>
<sequence length="243" mass="25352">MKKIINYSLAITFCLIGATEMQAQWKKNKIKGSGNLTKTTQTTADYDEVKVVGSLTVNLVSGNEGSITISADDNLHEYVEVESNGGVLKVKMQKGISYSSKNDIVVTVPFESLTNVSLTGSGDVTSSAPIKGSNLDINVTGSGDMILAIDGTNVDAKITGSGDMRLSGSTNNLSVKVTGSGDFEGYNLNAVNTEVYVSGSGDADVSAQNELTARVSGSGDVRYKGNPGKKDTKVMGSGTIRSN</sequence>
<organism evidence="3 4">
    <name type="scientific">Rasiella rasia</name>
    <dbReference type="NCBI Taxonomy" id="2744027"/>
    <lineage>
        <taxon>Bacteria</taxon>
        <taxon>Pseudomonadati</taxon>
        <taxon>Bacteroidota</taxon>
        <taxon>Flavobacteriia</taxon>
        <taxon>Flavobacteriales</taxon>
        <taxon>Flavobacteriaceae</taxon>
        <taxon>Rasiella</taxon>
    </lineage>
</organism>
<evidence type="ECO:0000259" key="2">
    <source>
        <dbReference type="Pfam" id="PF10988"/>
    </source>
</evidence>
<dbReference type="Proteomes" id="UP000505306">
    <property type="component" value="Chromosome"/>
</dbReference>
<keyword evidence="4" id="KW-1185">Reference proteome</keyword>
<dbReference type="Pfam" id="PF10988">
    <property type="entry name" value="DUF2807"/>
    <property type="match status" value="1"/>
</dbReference>
<proteinExistence type="predicted"/>
<dbReference type="EMBL" id="CP049057">
    <property type="protein sequence ID" value="QIE58533.1"/>
    <property type="molecule type" value="Genomic_DNA"/>
</dbReference>
<accession>A0A6G6GJD6</accession>
<reference evidence="3 4" key="1">
    <citation type="submission" date="2020-02" db="EMBL/GenBank/DDBJ databases">
        <title>Complete genome sequence of Flavobacteriaceae bacterium.</title>
        <authorList>
            <person name="Kim S.-J."/>
            <person name="Kim Y.-S."/>
            <person name="Kim K.-H."/>
        </authorList>
    </citation>
    <scope>NUCLEOTIDE SEQUENCE [LARGE SCALE GENOMIC DNA]</scope>
    <source>
        <strain evidence="3 4">RR4-40</strain>
    </source>
</reference>
<dbReference type="AlphaFoldDB" id="A0A6G6GJD6"/>